<dbReference type="PANTHER" id="PTHR45011:SF1">
    <property type="entry name" value="DAP3-BINDING CELL DEATH ENHANCER 1"/>
    <property type="match status" value="1"/>
</dbReference>
<dbReference type="Pfam" id="PF08238">
    <property type="entry name" value="Sel1"/>
    <property type="match status" value="3"/>
</dbReference>
<dbReference type="STRING" id="1121950.SAMN02745243_04024"/>
<dbReference type="RefSeq" id="WP_073113263.1">
    <property type="nucleotide sequence ID" value="NZ_FQZY01000112.1"/>
</dbReference>
<dbReference type="InterPro" id="IPR006597">
    <property type="entry name" value="Sel1-like"/>
</dbReference>
<proteinExistence type="predicted"/>
<reference evidence="1 2" key="1">
    <citation type="submission" date="2016-11" db="EMBL/GenBank/DDBJ databases">
        <authorList>
            <person name="Jaros S."/>
            <person name="Januszkiewicz K."/>
            <person name="Wedrychowicz H."/>
        </authorList>
    </citation>
    <scope>NUCLEOTIDE SEQUENCE [LARGE SCALE GENOMIC DNA]</scope>
    <source>
        <strain evidence="1 2">DSM 15480</strain>
    </source>
</reference>
<sequence>MDEGLKNLVTKAEQGEVDAMVIVGDCYNRGLHTEKNDQEAHKYYKMAADQGHVQASLMVAIDLLNGVGTVQDKKLGTKYLQIAADGGVAFAQYLLASMYKLGEIGFFGREQKAMKYFEMAAKQGDAKSQIELADLIMLAKKSNYTMDDMVFWLACAYLHGLNKQAEEESRAALQRLNHLISRGMPGGKALVEKTFEDVKKNYQGYLKNPS</sequence>
<dbReference type="InterPro" id="IPR052748">
    <property type="entry name" value="ISR_Activator"/>
</dbReference>
<name>A0A1M6WIB0_9FIRM</name>
<gene>
    <name evidence="1" type="ORF">SAMN02745243_04024</name>
</gene>
<keyword evidence="2" id="KW-1185">Reference proteome</keyword>
<dbReference type="SUPFAM" id="SSF81901">
    <property type="entry name" value="HCP-like"/>
    <property type="match status" value="1"/>
</dbReference>
<protein>
    <submittedName>
        <fullName evidence="1">Sel1 repeat-containing protein</fullName>
    </submittedName>
</protein>
<accession>A0A1M6WIB0</accession>
<dbReference type="SMART" id="SM00671">
    <property type="entry name" value="SEL1"/>
    <property type="match status" value="3"/>
</dbReference>
<dbReference type="Proteomes" id="UP000184301">
    <property type="component" value="Unassembled WGS sequence"/>
</dbReference>
<evidence type="ECO:0000313" key="2">
    <source>
        <dbReference type="Proteomes" id="UP000184301"/>
    </source>
</evidence>
<dbReference type="InterPro" id="IPR011990">
    <property type="entry name" value="TPR-like_helical_dom_sf"/>
</dbReference>
<dbReference type="EMBL" id="FQZY01000112">
    <property type="protein sequence ID" value="SHK93502.1"/>
    <property type="molecule type" value="Genomic_DNA"/>
</dbReference>
<evidence type="ECO:0000313" key="1">
    <source>
        <dbReference type="EMBL" id="SHK93502.1"/>
    </source>
</evidence>
<dbReference type="PANTHER" id="PTHR45011">
    <property type="entry name" value="DAP3-BINDING CELL DEATH ENHANCER 1"/>
    <property type="match status" value="1"/>
</dbReference>
<organism evidence="1 2">
    <name type="scientific">Hespellia stercorisuis DSM 15480</name>
    <dbReference type="NCBI Taxonomy" id="1121950"/>
    <lineage>
        <taxon>Bacteria</taxon>
        <taxon>Bacillati</taxon>
        <taxon>Bacillota</taxon>
        <taxon>Clostridia</taxon>
        <taxon>Lachnospirales</taxon>
        <taxon>Lachnospiraceae</taxon>
        <taxon>Hespellia</taxon>
    </lineage>
</organism>
<dbReference type="Gene3D" id="1.25.40.10">
    <property type="entry name" value="Tetratricopeptide repeat domain"/>
    <property type="match status" value="1"/>
</dbReference>
<dbReference type="AlphaFoldDB" id="A0A1M6WIB0"/>
<dbReference type="OrthoDB" id="1775746at2"/>